<comment type="caution">
    <text evidence="1">The sequence shown here is derived from an EMBL/GenBank/DDBJ whole genome shotgun (WGS) entry which is preliminary data.</text>
</comment>
<dbReference type="Proteomes" id="UP000703661">
    <property type="component" value="Unassembled WGS sequence"/>
</dbReference>
<keyword evidence="2" id="KW-1185">Reference proteome</keyword>
<evidence type="ECO:0000313" key="1">
    <source>
        <dbReference type="EMBL" id="KAG0021858.1"/>
    </source>
</evidence>
<gene>
    <name evidence="1" type="ORF">BGZ80_001566</name>
</gene>
<reference evidence="1" key="1">
    <citation type="journal article" date="2020" name="Fungal Divers.">
        <title>Resolving the Mortierellaceae phylogeny through synthesis of multi-gene phylogenetics and phylogenomics.</title>
        <authorList>
            <person name="Vandepol N."/>
            <person name="Liber J."/>
            <person name="Desiro A."/>
            <person name="Na H."/>
            <person name="Kennedy M."/>
            <person name="Barry K."/>
            <person name="Grigoriev I.V."/>
            <person name="Miller A.N."/>
            <person name="O'Donnell K."/>
            <person name="Stajich J.E."/>
            <person name="Bonito G."/>
        </authorList>
    </citation>
    <scope>NUCLEOTIDE SEQUENCE</scope>
    <source>
        <strain evidence="1">NRRL 2769</strain>
    </source>
</reference>
<dbReference type="AlphaFoldDB" id="A0A9P6N2Z0"/>
<evidence type="ECO:0000313" key="2">
    <source>
        <dbReference type="Proteomes" id="UP000703661"/>
    </source>
</evidence>
<protein>
    <submittedName>
        <fullName evidence="1">Uncharacterized protein</fullName>
    </submittedName>
</protein>
<proteinExistence type="predicted"/>
<sequence length="185" mass="20306">MASFESSDDWSAFNSADHAKFLCYETNCDPDDPNDSYFGPLNGPGDGICSTSFTTPPNLPDDGVYYGQPDVGFGEYYTCTNYIVQGGQDLIPMDSQGDQRIWQGGDVSKPGTDVCKYWRSNKIGARSFGNHKPPNPQPDDPLSQSLELLSESRLSLRARKVKKRWGIGIGSDAYVGSKTRTNVTL</sequence>
<organism evidence="1 2">
    <name type="scientific">Entomortierella chlamydospora</name>
    <dbReference type="NCBI Taxonomy" id="101097"/>
    <lineage>
        <taxon>Eukaryota</taxon>
        <taxon>Fungi</taxon>
        <taxon>Fungi incertae sedis</taxon>
        <taxon>Mucoromycota</taxon>
        <taxon>Mortierellomycotina</taxon>
        <taxon>Mortierellomycetes</taxon>
        <taxon>Mortierellales</taxon>
        <taxon>Mortierellaceae</taxon>
        <taxon>Entomortierella</taxon>
    </lineage>
</organism>
<accession>A0A9P6N2Z0</accession>
<dbReference type="EMBL" id="JAAAID010000136">
    <property type="protein sequence ID" value="KAG0021858.1"/>
    <property type="molecule type" value="Genomic_DNA"/>
</dbReference>
<name>A0A9P6N2Z0_9FUNG</name>